<reference evidence="11 12" key="1">
    <citation type="submission" date="2018-07" db="EMBL/GenBank/DDBJ databases">
        <title>Campylobacter zealandensis sp. nov., isolated from birds and water in New Zealand.</title>
        <authorList>
            <person name="Wilkinson D.A."/>
            <person name="Biggs P.J."/>
            <person name="French N.P."/>
            <person name="Midwinter A.C."/>
        </authorList>
    </citation>
    <scope>NUCLEOTIDE SEQUENCE [LARGE SCALE GENOMIC DNA]</scope>
    <source>
        <strain evidence="11 12">B423b</strain>
    </source>
</reference>
<dbReference type="InterPro" id="IPR039793">
    <property type="entry name" value="UROS/Hem4"/>
</dbReference>
<dbReference type="InterPro" id="IPR036108">
    <property type="entry name" value="4pyrrol_syn_uPrphyn_synt_sf"/>
</dbReference>
<dbReference type="EC" id="4.2.1.75" evidence="3 9"/>
<dbReference type="PANTHER" id="PTHR38042">
    <property type="entry name" value="UROPORPHYRINOGEN-III SYNTHASE, CHLOROPLASTIC"/>
    <property type="match status" value="1"/>
</dbReference>
<organism evidence="11 12">
    <name type="scientific">Campylobacter novaezeelandiae</name>
    <dbReference type="NCBI Taxonomy" id="2267891"/>
    <lineage>
        <taxon>Bacteria</taxon>
        <taxon>Pseudomonadati</taxon>
        <taxon>Campylobacterota</taxon>
        <taxon>Epsilonproteobacteria</taxon>
        <taxon>Campylobacterales</taxon>
        <taxon>Campylobacteraceae</taxon>
        <taxon>Campylobacter</taxon>
    </lineage>
</organism>
<dbReference type="GO" id="GO:0006782">
    <property type="term" value="P:protoporphyrinogen IX biosynthetic process"/>
    <property type="evidence" value="ECO:0007669"/>
    <property type="project" value="UniProtKB-UniRule"/>
</dbReference>
<protein>
    <recommendedName>
        <fullName evidence="7 9">Uroporphyrinogen-III synthase</fullName>
        <ecNumber evidence="3 9">4.2.1.75</ecNumber>
    </recommendedName>
</protein>
<accession>A0A4Q9JTM2</accession>
<evidence type="ECO:0000256" key="2">
    <source>
        <dbReference type="ARBA" id="ARBA00008133"/>
    </source>
</evidence>
<dbReference type="Proteomes" id="UP000292583">
    <property type="component" value="Unassembled WGS sequence"/>
</dbReference>
<evidence type="ECO:0000256" key="7">
    <source>
        <dbReference type="ARBA" id="ARBA00040167"/>
    </source>
</evidence>
<evidence type="ECO:0000256" key="9">
    <source>
        <dbReference type="RuleBase" id="RU366031"/>
    </source>
</evidence>
<sequence length="212" mass="24520">MQIYLTNELEFKEVQNLILNELIFYDFKVDLNLYDALIITSKNAIKALKKTKSILNFDLKVYAVGENTAKEAFNLGFKNVKYPKLSYASNLYEEFKEELRDKKCLYLRAKELSSNLVQKLLGQNVNLTQIIAYENIYKKPNVCITHPCIVIFTSPSCVNYFLKTYDIKEEDYLIAIGESTAKQLLKYNNVLVCKNPNLEECIQIAKNLKANL</sequence>
<comment type="similarity">
    <text evidence="2 9">Belongs to the uroporphyrinogen-III synthase family.</text>
</comment>
<evidence type="ECO:0000256" key="4">
    <source>
        <dbReference type="ARBA" id="ARBA00023239"/>
    </source>
</evidence>
<keyword evidence="12" id="KW-1185">Reference proteome</keyword>
<name>A0A4Q9JTM2_9BACT</name>
<evidence type="ECO:0000256" key="8">
    <source>
        <dbReference type="ARBA" id="ARBA00048617"/>
    </source>
</evidence>
<dbReference type="GO" id="GO:0004852">
    <property type="term" value="F:uroporphyrinogen-III synthase activity"/>
    <property type="evidence" value="ECO:0007669"/>
    <property type="project" value="UniProtKB-UniRule"/>
</dbReference>
<gene>
    <name evidence="11" type="ORF">DU473_06845</name>
</gene>
<feature type="domain" description="Tetrapyrrole biosynthesis uroporphyrinogen III synthase" evidence="10">
    <location>
        <begin position="31"/>
        <end position="203"/>
    </location>
</feature>
<evidence type="ECO:0000256" key="3">
    <source>
        <dbReference type="ARBA" id="ARBA00013109"/>
    </source>
</evidence>
<comment type="pathway">
    <text evidence="1 9">Porphyrin-containing compound metabolism; protoporphyrin-IX biosynthesis; coproporphyrinogen-III from 5-aminolevulinate: step 3/4.</text>
</comment>
<evidence type="ECO:0000256" key="1">
    <source>
        <dbReference type="ARBA" id="ARBA00004772"/>
    </source>
</evidence>
<keyword evidence="5 9" id="KW-0627">Porphyrin biosynthesis</keyword>
<dbReference type="EMBL" id="QPGR01000014">
    <property type="protein sequence ID" value="TBR79662.1"/>
    <property type="molecule type" value="Genomic_DNA"/>
</dbReference>
<dbReference type="Gene3D" id="3.40.50.10090">
    <property type="match status" value="2"/>
</dbReference>
<dbReference type="RefSeq" id="WP_131166285.1">
    <property type="nucleotide sequence ID" value="NZ_CP076657.1"/>
</dbReference>
<dbReference type="OrthoDB" id="5328023at2"/>
<evidence type="ECO:0000256" key="6">
    <source>
        <dbReference type="ARBA" id="ARBA00037589"/>
    </source>
</evidence>
<proteinExistence type="inferred from homology"/>
<comment type="caution">
    <text evidence="11">The sequence shown here is derived from an EMBL/GenBank/DDBJ whole genome shotgun (WGS) entry which is preliminary data.</text>
</comment>
<dbReference type="UniPathway" id="UPA00251">
    <property type="reaction ID" value="UER00320"/>
</dbReference>
<evidence type="ECO:0000256" key="5">
    <source>
        <dbReference type="ARBA" id="ARBA00023244"/>
    </source>
</evidence>
<evidence type="ECO:0000259" key="10">
    <source>
        <dbReference type="Pfam" id="PF02602"/>
    </source>
</evidence>
<comment type="catalytic activity">
    <reaction evidence="8 9">
        <text>hydroxymethylbilane = uroporphyrinogen III + H2O</text>
        <dbReference type="Rhea" id="RHEA:18965"/>
        <dbReference type="ChEBI" id="CHEBI:15377"/>
        <dbReference type="ChEBI" id="CHEBI:57308"/>
        <dbReference type="ChEBI" id="CHEBI:57845"/>
        <dbReference type="EC" id="4.2.1.75"/>
    </reaction>
</comment>
<dbReference type="Pfam" id="PF02602">
    <property type="entry name" value="HEM4"/>
    <property type="match status" value="1"/>
</dbReference>
<evidence type="ECO:0000313" key="11">
    <source>
        <dbReference type="EMBL" id="TBR79662.1"/>
    </source>
</evidence>
<dbReference type="SUPFAM" id="SSF69618">
    <property type="entry name" value="HemD-like"/>
    <property type="match status" value="1"/>
</dbReference>
<dbReference type="CDD" id="cd06578">
    <property type="entry name" value="HemD"/>
    <property type="match status" value="1"/>
</dbReference>
<comment type="function">
    <text evidence="6 9">Catalyzes cyclization of the linear tetrapyrrole, hydroxymethylbilane, to the macrocyclic uroporphyrinogen III.</text>
</comment>
<dbReference type="InterPro" id="IPR003754">
    <property type="entry name" value="4pyrrol_synth_uPrphyn_synth"/>
</dbReference>
<keyword evidence="4 9" id="KW-0456">Lyase</keyword>
<dbReference type="PANTHER" id="PTHR38042:SF1">
    <property type="entry name" value="UROPORPHYRINOGEN-III SYNTHASE, CHLOROPLASTIC"/>
    <property type="match status" value="1"/>
</dbReference>
<dbReference type="GO" id="GO:0006780">
    <property type="term" value="P:uroporphyrinogen III biosynthetic process"/>
    <property type="evidence" value="ECO:0007669"/>
    <property type="project" value="UniProtKB-UniRule"/>
</dbReference>
<evidence type="ECO:0000313" key="12">
    <source>
        <dbReference type="Proteomes" id="UP000292583"/>
    </source>
</evidence>
<dbReference type="AlphaFoldDB" id="A0A4Q9JTM2"/>